<feature type="region of interest" description="Disordered" evidence="1">
    <location>
        <begin position="1"/>
        <end position="32"/>
    </location>
</feature>
<sequence>MSDEFPGGDDSASTSFEAWLDQQAESQGMSREEVFEQLVSSYWTLNEMTQLLDDSGGAGAPIRRRDAAPGSGGRFPDGDGSETGQPSNGSAPRRRDQPDGEHGEADDDSRAEATPTAADLEERIDDLESELEALETGLESEVEHGQTLDQLFDALAERLSEVESELDEVAASAESTETALTGRIEAVEADLTDRQAALEDEHEQVEAWLDAEFDSLRTILEYLLDRTDGLEHEIESTGSRQERELERLREEWDALQSIKQEAAAHDAHAGECAACGEEIDLDLLARPYCPHCDAPLSGVETESRWWLFTDTVVTTANDGRDGGRSATGERSGPLPSGERTREEREPRRGRSDDHGTGAPPTDGPTEPADGLDTPPELDETVGDRASGGPPSTASDDADASTEPGGRSRDRRHSEADSTDKSDADVERPPESIDLETPFGDDGSALGGGSEVDERRADDPADTTDSTASTGSDDGSGFEFGGTADSGDASDGPTSDASERDAEPTQSDSPFGDLEELRREENGDGDT</sequence>
<accession>A0ABD5M9J8</accession>
<feature type="region of interest" description="Disordered" evidence="1">
    <location>
        <begin position="315"/>
        <end position="526"/>
    </location>
</feature>
<feature type="compositionally biased region" description="Basic and acidic residues" evidence="1">
    <location>
        <begin position="405"/>
        <end position="430"/>
    </location>
</feature>
<name>A0ABD5M9J8_9EURY</name>
<dbReference type="Gene3D" id="1.10.287.1490">
    <property type="match status" value="1"/>
</dbReference>
<feature type="compositionally biased region" description="Low complexity" evidence="1">
    <location>
        <begin position="462"/>
        <end position="491"/>
    </location>
</feature>
<feature type="region of interest" description="Disordered" evidence="1">
    <location>
        <begin position="52"/>
        <end position="122"/>
    </location>
</feature>
<evidence type="ECO:0008006" key="4">
    <source>
        <dbReference type="Google" id="ProtNLM"/>
    </source>
</evidence>
<evidence type="ECO:0000313" key="3">
    <source>
        <dbReference type="Proteomes" id="UP001570511"/>
    </source>
</evidence>
<feature type="compositionally biased region" description="Basic and acidic residues" evidence="1">
    <location>
        <begin position="514"/>
        <end position="526"/>
    </location>
</feature>
<organism evidence="2 3">
    <name type="scientific">Halobellus rubicundus</name>
    <dbReference type="NCBI Taxonomy" id="2996466"/>
    <lineage>
        <taxon>Archaea</taxon>
        <taxon>Methanobacteriati</taxon>
        <taxon>Methanobacteriota</taxon>
        <taxon>Stenosarchaea group</taxon>
        <taxon>Halobacteria</taxon>
        <taxon>Halobacteriales</taxon>
        <taxon>Haloferacaceae</taxon>
        <taxon>Halobellus</taxon>
    </lineage>
</organism>
<proteinExistence type="predicted"/>
<dbReference type="RefSeq" id="WP_372387141.1">
    <property type="nucleotide sequence ID" value="NZ_JBGNYA010000001.1"/>
</dbReference>
<keyword evidence="3" id="KW-1185">Reference proteome</keyword>
<gene>
    <name evidence="2" type="ORF">OS889_03000</name>
</gene>
<feature type="compositionally biased region" description="Basic and acidic residues" evidence="1">
    <location>
        <begin position="93"/>
        <end position="111"/>
    </location>
</feature>
<dbReference type="AlphaFoldDB" id="A0ABD5M9J8"/>
<dbReference type="EMBL" id="JBGNYA010000001">
    <property type="protein sequence ID" value="MFA1609972.1"/>
    <property type="molecule type" value="Genomic_DNA"/>
</dbReference>
<evidence type="ECO:0000256" key="1">
    <source>
        <dbReference type="SAM" id="MobiDB-lite"/>
    </source>
</evidence>
<protein>
    <recommendedName>
        <fullName evidence="4">CopG family transcriptional regulator</fullName>
    </recommendedName>
</protein>
<dbReference type="Proteomes" id="UP001570511">
    <property type="component" value="Unassembled WGS sequence"/>
</dbReference>
<reference evidence="2 3" key="1">
    <citation type="submission" date="2024-08" db="EMBL/GenBank/DDBJ databases">
        <title>Halobellus sp. MBLA0158 whole genome sequence.</title>
        <authorList>
            <person name="Hwang C.Y."/>
            <person name="Cho E.-S."/>
            <person name="Seo M.-J."/>
        </authorList>
    </citation>
    <scope>NUCLEOTIDE SEQUENCE [LARGE SCALE GENOMIC DNA]</scope>
    <source>
        <strain evidence="2 3">MBLA0158</strain>
    </source>
</reference>
<comment type="caution">
    <text evidence="2">The sequence shown here is derived from an EMBL/GenBank/DDBJ whole genome shotgun (WGS) entry which is preliminary data.</text>
</comment>
<evidence type="ECO:0000313" key="2">
    <source>
        <dbReference type="EMBL" id="MFA1609972.1"/>
    </source>
</evidence>
<feature type="compositionally biased region" description="Basic and acidic residues" evidence="1">
    <location>
        <begin position="338"/>
        <end position="355"/>
    </location>
</feature>